<dbReference type="InterPro" id="IPR050327">
    <property type="entry name" value="Proton-linked_MCT"/>
</dbReference>
<evidence type="ECO:0000259" key="4">
    <source>
        <dbReference type="PROSITE" id="PS50850"/>
    </source>
</evidence>
<dbReference type="Proteomes" id="UP000076154">
    <property type="component" value="Unassembled WGS sequence"/>
</dbReference>
<protein>
    <submittedName>
        <fullName evidence="5">Riboflavin transporter MCH5</fullName>
    </submittedName>
</protein>
<feature type="transmembrane region" description="Helical" evidence="3">
    <location>
        <begin position="111"/>
        <end position="130"/>
    </location>
</feature>
<evidence type="ECO:0000313" key="6">
    <source>
        <dbReference type="Proteomes" id="UP000076154"/>
    </source>
</evidence>
<proteinExistence type="inferred from homology"/>
<keyword evidence="3" id="KW-0472">Membrane</keyword>
<dbReference type="AlphaFoldDB" id="A0A369JNU5"/>
<dbReference type="Gene3D" id="1.20.1250.20">
    <property type="entry name" value="MFS general substrate transporter like domains"/>
    <property type="match status" value="2"/>
</dbReference>
<feature type="transmembrane region" description="Helical" evidence="3">
    <location>
        <begin position="136"/>
        <end position="159"/>
    </location>
</feature>
<dbReference type="EMBL" id="LUEZ02000048">
    <property type="protein sequence ID" value="RDB22890.1"/>
    <property type="molecule type" value="Genomic_DNA"/>
</dbReference>
<sequence>MTLADFADSAARSKASSSKERCDVVGIEVLDAASSPFPDGGLRAWLVVCGAVCTAFSTFGFVNAWGVFQAYYETNTLRDSSSSHIAWIGSLQYALIFLPAIPIGRIFDLGWFRLPFAVGSAALVISTFLIGQCTQYWHFLVTHGILVGISCGMCYGSVIGLIGNWFQKKRGLALAISTLGTSIGGTVFPILARVLIPRVGFPWTMRIIGFVICFTLGIANLTLRRRIPVKNIEGGLFNLRGFRSYPFTIYCIATLAAFLGVYTLLTFIDSSAISVGVSADFSFYLVSIANASTGIGRILTALVVDKTGAVNIIVPMTLATTLTTYLWPLAHTRNTLIAVAALYGFTSGAYVSVFPMPLYELGNIEDVGRRAGMALTFAAVGGLAGPPISGAIYTATGGFPAVGYYAGTVMLMSCSMMLVARHLVLKKFWGRF</sequence>
<evidence type="ECO:0000256" key="1">
    <source>
        <dbReference type="ARBA" id="ARBA00004141"/>
    </source>
</evidence>
<dbReference type="InterPro" id="IPR020846">
    <property type="entry name" value="MFS_dom"/>
</dbReference>
<feature type="transmembrane region" description="Helical" evidence="3">
    <location>
        <begin position="85"/>
        <end position="104"/>
    </location>
</feature>
<dbReference type="OrthoDB" id="6509908at2759"/>
<feature type="transmembrane region" description="Helical" evidence="3">
    <location>
        <begin position="281"/>
        <end position="303"/>
    </location>
</feature>
<feature type="transmembrane region" description="Helical" evidence="3">
    <location>
        <begin position="371"/>
        <end position="396"/>
    </location>
</feature>
<dbReference type="SUPFAM" id="SSF103473">
    <property type="entry name" value="MFS general substrate transporter"/>
    <property type="match status" value="1"/>
</dbReference>
<dbReference type="PANTHER" id="PTHR11360:SF177">
    <property type="entry name" value="RIBOFLAVIN TRANSPORTER MCH5"/>
    <property type="match status" value="1"/>
</dbReference>
<feature type="domain" description="Major facilitator superfamily (MFS) profile" evidence="4">
    <location>
        <begin position="246"/>
        <end position="432"/>
    </location>
</feature>
<keyword evidence="3" id="KW-0812">Transmembrane</keyword>
<dbReference type="InterPro" id="IPR036259">
    <property type="entry name" value="MFS_trans_sf"/>
</dbReference>
<keyword evidence="6" id="KW-1185">Reference proteome</keyword>
<comment type="caution">
    <text evidence="5">The sequence shown here is derived from an EMBL/GenBank/DDBJ whole genome shotgun (WGS) entry which is preliminary data.</text>
</comment>
<feature type="transmembrane region" description="Helical" evidence="3">
    <location>
        <begin position="44"/>
        <end position="65"/>
    </location>
</feature>
<dbReference type="PANTHER" id="PTHR11360">
    <property type="entry name" value="MONOCARBOXYLATE TRANSPORTER"/>
    <property type="match status" value="1"/>
</dbReference>
<accession>A0A369JNU5</accession>
<dbReference type="InParanoid" id="A0A369JNU5"/>
<evidence type="ECO:0000313" key="5">
    <source>
        <dbReference type="EMBL" id="RDB22890.1"/>
    </source>
</evidence>
<evidence type="ECO:0000256" key="2">
    <source>
        <dbReference type="ARBA" id="ARBA00006727"/>
    </source>
</evidence>
<dbReference type="InterPro" id="IPR011701">
    <property type="entry name" value="MFS"/>
</dbReference>
<feature type="transmembrane region" description="Helical" evidence="3">
    <location>
        <begin position="310"/>
        <end position="330"/>
    </location>
</feature>
<reference evidence="5" key="1">
    <citation type="submission" date="2018-04" db="EMBL/GenBank/DDBJ databases">
        <title>Whole genome sequencing of Hypsizygus marmoreus.</title>
        <authorList>
            <person name="Choi I.-G."/>
            <person name="Min B."/>
            <person name="Kim J.-G."/>
            <person name="Kim S."/>
            <person name="Oh Y.-L."/>
            <person name="Kong W.-S."/>
            <person name="Park H."/>
            <person name="Jeong J."/>
            <person name="Song E.-S."/>
        </authorList>
    </citation>
    <scope>NUCLEOTIDE SEQUENCE [LARGE SCALE GENOMIC DNA]</scope>
    <source>
        <strain evidence="5">51987-8</strain>
    </source>
</reference>
<feature type="transmembrane region" description="Helical" evidence="3">
    <location>
        <begin position="402"/>
        <end position="424"/>
    </location>
</feature>
<dbReference type="GO" id="GO:0022857">
    <property type="term" value="F:transmembrane transporter activity"/>
    <property type="evidence" value="ECO:0007669"/>
    <property type="project" value="InterPro"/>
</dbReference>
<gene>
    <name evidence="5" type="primary">MCH5_6</name>
    <name evidence="5" type="ORF">Hypma_009774</name>
</gene>
<comment type="subcellular location">
    <subcellularLocation>
        <location evidence="1">Membrane</location>
        <topology evidence="1">Multi-pass membrane protein</topology>
    </subcellularLocation>
</comment>
<organism evidence="5 6">
    <name type="scientific">Hypsizygus marmoreus</name>
    <name type="common">White beech mushroom</name>
    <name type="synonym">Agaricus marmoreus</name>
    <dbReference type="NCBI Taxonomy" id="39966"/>
    <lineage>
        <taxon>Eukaryota</taxon>
        <taxon>Fungi</taxon>
        <taxon>Dikarya</taxon>
        <taxon>Basidiomycota</taxon>
        <taxon>Agaricomycotina</taxon>
        <taxon>Agaricomycetes</taxon>
        <taxon>Agaricomycetidae</taxon>
        <taxon>Agaricales</taxon>
        <taxon>Tricholomatineae</taxon>
        <taxon>Lyophyllaceae</taxon>
        <taxon>Hypsizygus</taxon>
    </lineage>
</organism>
<feature type="transmembrane region" description="Helical" evidence="3">
    <location>
        <begin position="171"/>
        <end position="191"/>
    </location>
</feature>
<keyword evidence="3" id="KW-1133">Transmembrane helix</keyword>
<feature type="transmembrane region" description="Helical" evidence="3">
    <location>
        <begin position="336"/>
        <end position="359"/>
    </location>
</feature>
<feature type="transmembrane region" description="Helical" evidence="3">
    <location>
        <begin position="203"/>
        <end position="223"/>
    </location>
</feature>
<feature type="transmembrane region" description="Helical" evidence="3">
    <location>
        <begin position="244"/>
        <end position="265"/>
    </location>
</feature>
<comment type="similarity">
    <text evidence="2">Belongs to the major facilitator superfamily. Monocarboxylate porter (TC 2.A.1.13) family.</text>
</comment>
<dbReference type="PROSITE" id="PS50850">
    <property type="entry name" value="MFS"/>
    <property type="match status" value="1"/>
</dbReference>
<dbReference type="GO" id="GO:0016020">
    <property type="term" value="C:membrane"/>
    <property type="evidence" value="ECO:0007669"/>
    <property type="project" value="UniProtKB-SubCell"/>
</dbReference>
<dbReference type="Pfam" id="PF07690">
    <property type="entry name" value="MFS_1"/>
    <property type="match status" value="1"/>
</dbReference>
<name>A0A369JNU5_HYPMA</name>
<evidence type="ECO:0000256" key="3">
    <source>
        <dbReference type="SAM" id="Phobius"/>
    </source>
</evidence>